<feature type="transmembrane region" description="Helical" evidence="6">
    <location>
        <begin position="171"/>
        <end position="194"/>
    </location>
</feature>
<evidence type="ECO:0000313" key="7">
    <source>
        <dbReference type="EMBL" id="WDZ82732.1"/>
    </source>
</evidence>
<keyword evidence="2 6" id="KW-0812">Transmembrane</keyword>
<sequence>MADATVGRAPAADAGRWRGRWPAVRLPRGLHPGAWWSWALGLATAASYTTNPLALALLVAVAALVVVRRRGDAPWALAFRMYVWLGVVVVVMRVVFRIVFGGGQGEHVLVRLPEIPLPEWAAGIRLFGPVAAEQVLGGFYDGLRLATMLICLGAANALANPKRLLKAVPGALYAVGTAVVVALSVAPQLVESVLRVRRARRLRGGSGRGLRALRGIVLPVLADALDRSLALAAAMDSRGYGRTAAVPAGQRAVTGTLVLGGLVGVCAGTYGLLDTAGPGYLGLPMLLAGLVTAVIGMLLAGRRVRRSRYRPDRWRPAELLVAGCGVAAAGLTVLAGAVDPELLYPPVSPLTWPELTVPMLLAVAVAAAPAWLAPPPPLARSSRPTTATPTEPVRAARPPAPVPGGHT</sequence>
<evidence type="ECO:0000256" key="6">
    <source>
        <dbReference type="SAM" id="Phobius"/>
    </source>
</evidence>
<accession>A0ABY7ZIB5</accession>
<keyword evidence="3 6" id="KW-1133">Transmembrane helix</keyword>
<feature type="transmembrane region" description="Helical" evidence="6">
    <location>
        <begin position="252"/>
        <end position="273"/>
    </location>
</feature>
<gene>
    <name evidence="7" type="ORF">PVK37_19910</name>
</gene>
<evidence type="ECO:0000256" key="3">
    <source>
        <dbReference type="ARBA" id="ARBA00022989"/>
    </source>
</evidence>
<proteinExistence type="predicted"/>
<reference evidence="7 8" key="1">
    <citation type="submission" date="2023-02" db="EMBL/GenBank/DDBJ databases">
        <authorList>
            <person name="Mo P."/>
        </authorList>
    </citation>
    <scope>NUCLEOTIDE SEQUENCE [LARGE SCALE GENOMIC DNA]</scope>
    <source>
        <strain evidence="7 8">HUAS 3</strain>
    </source>
</reference>
<organism evidence="7 8">
    <name type="scientific">Micromonospora cathayae</name>
    <dbReference type="NCBI Taxonomy" id="3028804"/>
    <lineage>
        <taxon>Bacteria</taxon>
        <taxon>Bacillati</taxon>
        <taxon>Actinomycetota</taxon>
        <taxon>Actinomycetes</taxon>
        <taxon>Micromonosporales</taxon>
        <taxon>Micromonosporaceae</taxon>
        <taxon>Micromonospora</taxon>
    </lineage>
</organism>
<dbReference type="PANTHER" id="PTHR33514">
    <property type="entry name" value="PROTEIN ABCI12, CHLOROPLASTIC"/>
    <property type="match status" value="1"/>
</dbReference>
<feature type="transmembrane region" description="Helical" evidence="6">
    <location>
        <begin position="35"/>
        <end position="67"/>
    </location>
</feature>
<evidence type="ECO:0000256" key="1">
    <source>
        <dbReference type="ARBA" id="ARBA00004141"/>
    </source>
</evidence>
<keyword evidence="8" id="KW-1185">Reference proteome</keyword>
<evidence type="ECO:0000313" key="8">
    <source>
        <dbReference type="Proteomes" id="UP001219605"/>
    </source>
</evidence>
<keyword evidence="4 6" id="KW-0472">Membrane</keyword>
<evidence type="ECO:0000256" key="2">
    <source>
        <dbReference type="ARBA" id="ARBA00022692"/>
    </source>
</evidence>
<dbReference type="RefSeq" id="WP_275029046.1">
    <property type="nucleotide sequence ID" value="NZ_CP118615.1"/>
</dbReference>
<name>A0ABY7ZIB5_9ACTN</name>
<feature type="compositionally biased region" description="Pro residues" evidence="5">
    <location>
        <begin position="398"/>
        <end position="407"/>
    </location>
</feature>
<feature type="compositionally biased region" description="Low complexity" evidence="5">
    <location>
        <begin position="383"/>
        <end position="397"/>
    </location>
</feature>
<feature type="transmembrane region" description="Helical" evidence="6">
    <location>
        <begin position="350"/>
        <end position="373"/>
    </location>
</feature>
<feature type="region of interest" description="Disordered" evidence="5">
    <location>
        <begin position="376"/>
        <end position="407"/>
    </location>
</feature>
<feature type="transmembrane region" description="Helical" evidence="6">
    <location>
        <begin position="319"/>
        <end position="338"/>
    </location>
</feature>
<protein>
    <submittedName>
        <fullName evidence="7">CbiQ family ECF transporter T component</fullName>
    </submittedName>
</protein>
<comment type="subcellular location">
    <subcellularLocation>
        <location evidence="1">Membrane</location>
        <topology evidence="1">Multi-pass membrane protein</topology>
    </subcellularLocation>
</comment>
<evidence type="ECO:0000256" key="5">
    <source>
        <dbReference type="SAM" id="MobiDB-lite"/>
    </source>
</evidence>
<feature type="transmembrane region" description="Helical" evidence="6">
    <location>
        <begin position="279"/>
        <end position="299"/>
    </location>
</feature>
<dbReference type="PANTHER" id="PTHR33514:SF15">
    <property type="entry name" value="COBALT TRANSPORT PROTEIN"/>
    <property type="match status" value="1"/>
</dbReference>
<dbReference type="EMBL" id="CP118615">
    <property type="protein sequence ID" value="WDZ82732.1"/>
    <property type="molecule type" value="Genomic_DNA"/>
</dbReference>
<evidence type="ECO:0000256" key="4">
    <source>
        <dbReference type="ARBA" id="ARBA00023136"/>
    </source>
</evidence>
<feature type="transmembrane region" description="Helical" evidence="6">
    <location>
        <begin position="79"/>
        <end position="100"/>
    </location>
</feature>
<dbReference type="Pfam" id="PF02361">
    <property type="entry name" value="CbiQ"/>
    <property type="match status" value="1"/>
</dbReference>
<dbReference type="InterPro" id="IPR003339">
    <property type="entry name" value="ABC/ECF_trnsptr_transmembrane"/>
</dbReference>
<dbReference type="Proteomes" id="UP001219605">
    <property type="component" value="Chromosome"/>
</dbReference>